<gene>
    <name evidence="2" type="ORF">EV209_1326</name>
</gene>
<evidence type="ECO:0000256" key="1">
    <source>
        <dbReference type="SAM" id="MobiDB-lite"/>
    </source>
</evidence>
<evidence type="ECO:0000313" key="3">
    <source>
        <dbReference type="Proteomes" id="UP000292927"/>
    </source>
</evidence>
<dbReference type="AlphaFoldDB" id="A0A4Q7PLY1"/>
<evidence type="ECO:0000313" key="2">
    <source>
        <dbReference type="EMBL" id="RZT00890.1"/>
    </source>
</evidence>
<dbReference type="OrthoDB" id="9801392at2"/>
<accession>A0A4Q7PLY1</accession>
<keyword evidence="3" id="KW-1185">Reference proteome</keyword>
<proteinExistence type="predicted"/>
<dbReference type="Proteomes" id="UP000292927">
    <property type="component" value="Unassembled WGS sequence"/>
</dbReference>
<reference evidence="2 3" key="1">
    <citation type="submission" date="2019-02" db="EMBL/GenBank/DDBJ databases">
        <title>Genomic Encyclopedia of Type Strains, Phase IV (KMG-IV): sequencing the most valuable type-strain genomes for metagenomic binning, comparative biology and taxonomic classification.</title>
        <authorList>
            <person name="Goeker M."/>
        </authorList>
    </citation>
    <scope>NUCLEOTIDE SEQUENCE [LARGE SCALE GENOMIC DNA]</scope>
    <source>
        <strain evidence="2 3">DSM 29486</strain>
    </source>
</reference>
<name>A0A4Q7PLY1_9FIRM</name>
<protein>
    <submittedName>
        <fullName evidence="2">Uncharacterized protein</fullName>
    </submittedName>
</protein>
<organism evidence="2 3">
    <name type="scientific">Cuneatibacter caecimuris</name>
    <dbReference type="NCBI Taxonomy" id="1796618"/>
    <lineage>
        <taxon>Bacteria</taxon>
        <taxon>Bacillati</taxon>
        <taxon>Bacillota</taxon>
        <taxon>Clostridia</taxon>
        <taxon>Lachnospirales</taxon>
        <taxon>Lachnospiraceae</taxon>
        <taxon>Cuneatibacter</taxon>
    </lineage>
</organism>
<dbReference type="EMBL" id="SGXF01000002">
    <property type="protein sequence ID" value="RZT00890.1"/>
    <property type="molecule type" value="Genomic_DNA"/>
</dbReference>
<feature type="region of interest" description="Disordered" evidence="1">
    <location>
        <begin position="79"/>
        <end position="98"/>
    </location>
</feature>
<comment type="caution">
    <text evidence="2">The sequence shown here is derived from an EMBL/GenBank/DDBJ whole genome shotgun (WGS) entry which is preliminary data.</text>
</comment>
<sequence>MRGISTYESQQKTLDEWCDNWRLDQVSTIISLRRAAENDNHSEIMHMIDQLMGMSDKRFTALKNVFGILSDPDRELRHYVGKPGDPVPEESAEPPAENQTDEFIAEIGRCYNAGLSVNEISDRTEISEDKIIKILVTQGVFENDIYRQIKRLREKGVNDSVIADRLGLQKSAMNRYTPYTKGIYNLKNPSENAAKLRAWRQGKAIHD</sequence>